<feature type="chain" id="PRO_5009245221" description="Secreted protein" evidence="2">
    <location>
        <begin position="19"/>
        <end position="201"/>
    </location>
</feature>
<keyword evidence="2" id="KW-0732">Signal</keyword>
<feature type="compositionally biased region" description="Low complexity" evidence="1">
    <location>
        <begin position="26"/>
        <end position="61"/>
    </location>
</feature>
<evidence type="ECO:0000313" key="3">
    <source>
        <dbReference type="EMBL" id="SDL61673.1"/>
    </source>
</evidence>
<evidence type="ECO:0000256" key="2">
    <source>
        <dbReference type="SAM" id="SignalP"/>
    </source>
</evidence>
<dbReference type="Proteomes" id="UP000199350">
    <property type="component" value="Chromosome I"/>
</dbReference>
<dbReference type="EMBL" id="LT629700">
    <property type="protein sequence ID" value="SDL61673.1"/>
    <property type="molecule type" value="Genomic_DNA"/>
</dbReference>
<keyword evidence="4" id="KW-1185">Reference proteome</keyword>
<dbReference type="PROSITE" id="PS51257">
    <property type="entry name" value="PROKAR_LIPOPROTEIN"/>
    <property type="match status" value="1"/>
</dbReference>
<feature type="signal peptide" evidence="2">
    <location>
        <begin position="1"/>
        <end position="18"/>
    </location>
</feature>
<dbReference type="STRING" id="38302.SAMN04488535_0171"/>
<evidence type="ECO:0008006" key="5">
    <source>
        <dbReference type="Google" id="ProtNLM"/>
    </source>
</evidence>
<proteinExistence type="predicted"/>
<gene>
    <name evidence="3" type="ORF">SAMN04488535_0171</name>
</gene>
<sequence>MKRVLHFFCTVILTGALAACGSAESDSTSATSETAPPSSIPTTTRPTTSAVATTTTEISSSGVETGTKASATETVATAPIFTTPGNGYRCAGTDAYVLDPANCTAANLGADPSYDTQFGPAAAINAQQELRALEEEQRLDEIPMADGGTCPAYKCGYGHDANRNPNPSSGELQTMHGCEQGYIDDQELCAAVAQKAEQYGW</sequence>
<reference evidence="4" key="1">
    <citation type="submission" date="2016-10" db="EMBL/GenBank/DDBJ databases">
        <authorList>
            <person name="Varghese N."/>
            <person name="Submissions S."/>
        </authorList>
    </citation>
    <scope>NUCLEOTIDE SEQUENCE [LARGE SCALE GENOMIC DNA]</scope>
    <source>
        <strain evidence="4">DSM 20632</strain>
    </source>
</reference>
<dbReference type="AlphaFoldDB" id="A0A1G9LIN7"/>
<feature type="region of interest" description="Disordered" evidence="1">
    <location>
        <begin position="26"/>
        <end position="70"/>
    </location>
</feature>
<name>A0A1G9LIN7_9CORY</name>
<protein>
    <recommendedName>
        <fullName evidence="5">Secreted protein</fullName>
    </recommendedName>
</protein>
<organism evidence="3 4">
    <name type="scientific">Corynebacterium mycetoides</name>
    <dbReference type="NCBI Taxonomy" id="38302"/>
    <lineage>
        <taxon>Bacteria</taxon>
        <taxon>Bacillati</taxon>
        <taxon>Actinomycetota</taxon>
        <taxon>Actinomycetes</taxon>
        <taxon>Mycobacteriales</taxon>
        <taxon>Corynebacteriaceae</taxon>
        <taxon>Corynebacterium</taxon>
    </lineage>
</organism>
<evidence type="ECO:0000313" key="4">
    <source>
        <dbReference type="Proteomes" id="UP000199350"/>
    </source>
</evidence>
<evidence type="ECO:0000256" key="1">
    <source>
        <dbReference type="SAM" id="MobiDB-lite"/>
    </source>
</evidence>
<accession>A0A1G9LIN7</accession>